<organism evidence="5 6">
    <name type="scientific">Corchorus olitorius</name>
    <dbReference type="NCBI Taxonomy" id="93759"/>
    <lineage>
        <taxon>Eukaryota</taxon>
        <taxon>Viridiplantae</taxon>
        <taxon>Streptophyta</taxon>
        <taxon>Embryophyta</taxon>
        <taxon>Tracheophyta</taxon>
        <taxon>Spermatophyta</taxon>
        <taxon>Magnoliopsida</taxon>
        <taxon>eudicotyledons</taxon>
        <taxon>Gunneridae</taxon>
        <taxon>Pentapetalae</taxon>
        <taxon>rosids</taxon>
        <taxon>malvids</taxon>
        <taxon>Malvales</taxon>
        <taxon>Malvaceae</taxon>
        <taxon>Grewioideae</taxon>
        <taxon>Apeibeae</taxon>
        <taxon>Corchorus</taxon>
    </lineage>
</organism>
<evidence type="ECO:0000256" key="3">
    <source>
        <dbReference type="ARBA" id="ARBA00022821"/>
    </source>
</evidence>
<dbReference type="Pfam" id="PF18052">
    <property type="entry name" value="Rx_N"/>
    <property type="match status" value="1"/>
</dbReference>
<reference evidence="6" key="1">
    <citation type="submission" date="2013-09" db="EMBL/GenBank/DDBJ databases">
        <title>Corchorus olitorius genome sequencing.</title>
        <authorList>
            <person name="Alam M."/>
            <person name="Haque M.S."/>
            <person name="Islam M.S."/>
            <person name="Emdad E.M."/>
            <person name="Islam M.M."/>
            <person name="Ahmed B."/>
            <person name="Halim A."/>
            <person name="Hossen Q.M.M."/>
            <person name="Hossain M.Z."/>
            <person name="Ahmed R."/>
            <person name="Khan M.M."/>
            <person name="Islam R."/>
            <person name="Rashid M.M."/>
            <person name="Khan S.A."/>
            <person name="Rahman M.S."/>
            <person name="Alam M."/>
            <person name="Yahiya A.S."/>
            <person name="Khan M.S."/>
            <person name="Azam M.S."/>
            <person name="Haque T."/>
            <person name="Lashkar M.Z.H."/>
            <person name="Akhand A.I."/>
            <person name="Morshed G."/>
            <person name="Roy S."/>
            <person name="Uddin K.S."/>
            <person name="Rabeya T."/>
            <person name="Hossain A.S."/>
            <person name="Chowdhury A."/>
            <person name="Snigdha A.R."/>
            <person name="Mortoza M.S."/>
            <person name="Matin S.A."/>
            <person name="Hoque S.M.E."/>
            <person name="Islam M.K."/>
            <person name="Roy D.K."/>
            <person name="Haider R."/>
            <person name="Moosa M.M."/>
            <person name="Elias S.M."/>
            <person name="Hasan A.M."/>
            <person name="Jahan S."/>
            <person name="Shafiuddin M."/>
            <person name="Mahmood N."/>
            <person name="Shommy N.S."/>
        </authorList>
    </citation>
    <scope>NUCLEOTIDE SEQUENCE [LARGE SCALE GENOMIC DNA]</scope>
    <source>
        <strain evidence="6">cv. O-4</strain>
    </source>
</reference>
<dbReference type="STRING" id="93759.A0A1R3HLA9"/>
<evidence type="ECO:0000256" key="1">
    <source>
        <dbReference type="ARBA" id="ARBA00022737"/>
    </source>
</evidence>
<evidence type="ECO:0000256" key="2">
    <source>
        <dbReference type="ARBA" id="ARBA00022741"/>
    </source>
</evidence>
<proteinExistence type="predicted"/>
<gene>
    <name evidence="5" type="ORF">COLO4_28390</name>
</gene>
<dbReference type="GO" id="GO:0006952">
    <property type="term" value="P:defense response"/>
    <property type="evidence" value="ECO:0007669"/>
    <property type="project" value="UniProtKB-KW"/>
</dbReference>
<dbReference type="InterPro" id="IPR041118">
    <property type="entry name" value="Rx_N"/>
</dbReference>
<accession>A0A1R3HLA9</accession>
<sequence length="133" mass="15008">MEKKVVEAAIGAAVEMTFSKVISLAAQQVSLAWGFRKDLEKFRVLLTMIQALLQDAEDKHVGDGPLTLWLQELRDVAYDVHDALDDFAYENLRIKVKLHNQIVSRKFCNIFSPSIPLWAVNLDSNGELETGFC</sequence>
<dbReference type="Gene3D" id="1.20.5.4130">
    <property type="match status" value="1"/>
</dbReference>
<evidence type="ECO:0000313" key="6">
    <source>
        <dbReference type="Proteomes" id="UP000187203"/>
    </source>
</evidence>
<dbReference type="EMBL" id="AWUE01019891">
    <property type="protein sequence ID" value="OMO71061.1"/>
    <property type="molecule type" value="Genomic_DNA"/>
</dbReference>
<dbReference type="Proteomes" id="UP000187203">
    <property type="component" value="Unassembled WGS sequence"/>
</dbReference>
<dbReference type="PANTHER" id="PTHR19338:SF73">
    <property type="entry name" value="DISEASE RESISTANCE PROTEIN RGA2-LIKE"/>
    <property type="match status" value="1"/>
</dbReference>
<keyword evidence="3" id="KW-0611">Plant defense</keyword>
<protein>
    <submittedName>
        <fullName evidence="5">Cc-nbs-lrr resistance protein</fullName>
    </submittedName>
</protein>
<evidence type="ECO:0000259" key="4">
    <source>
        <dbReference type="Pfam" id="PF18052"/>
    </source>
</evidence>
<dbReference type="AlphaFoldDB" id="A0A1R3HLA9"/>
<evidence type="ECO:0000313" key="5">
    <source>
        <dbReference type="EMBL" id="OMO71061.1"/>
    </source>
</evidence>
<comment type="caution">
    <text evidence="5">The sequence shown here is derived from an EMBL/GenBank/DDBJ whole genome shotgun (WGS) entry which is preliminary data.</text>
</comment>
<dbReference type="OrthoDB" id="987908at2759"/>
<dbReference type="GO" id="GO:0000166">
    <property type="term" value="F:nucleotide binding"/>
    <property type="evidence" value="ECO:0007669"/>
    <property type="project" value="UniProtKB-KW"/>
</dbReference>
<name>A0A1R3HLA9_9ROSI</name>
<keyword evidence="2" id="KW-0547">Nucleotide-binding</keyword>
<keyword evidence="1" id="KW-0677">Repeat</keyword>
<keyword evidence="6" id="KW-1185">Reference proteome</keyword>
<dbReference type="PANTHER" id="PTHR19338">
    <property type="entry name" value="TRANSLOCASE OF INNER MITOCHONDRIAL MEMBRANE 13 HOMOLOG"/>
    <property type="match status" value="1"/>
</dbReference>
<feature type="domain" description="Disease resistance N-terminal" evidence="4">
    <location>
        <begin position="13"/>
        <end position="100"/>
    </location>
</feature>